<evidence type="ECO:0000313" key="2">
    <source>
        <dbReference type="EMBL" id="SHK35899.1"/>
    </source>
</evidence>
<feature type="domain" description="HD-GYP" evidence="1">
    <location>
        <begin position="116"/>
        <end position="316"/>
    </location>
</feature>
<dbReference type="RefSeq" id="WP_072904284.1">
    <property type="nucleotide sequence ID" value="NZ_FRAD01000024.1"/>
</dbReference>
<dbReference type="SMART" id="SM00471">
    <property type="entry name" value="HDc"/>
    <property type="match status" value="1"/>
</dbReference>
<dbReference type="STRING" id="1121331.SAMN02745248_02368"/>
<reference evidence="2 3" key="1">
    <citation type="submission" date="2016-11" db="EMBL/GenBank/DDBJ databases">
        <authorList>
            <person name="Jaros S."/>
            <person name="Januszkiewicz K."/>
            <person name="Wedrychowicz H."/>
        </authorList>
    </citation>
    <scope>NUCLEOTIDE SEQUENCE [LARGE SCALE GENOMIC DNA]</scope>
    <source>
        <strain evidence="2 3">DSM 3090</strain>
    </source>
</reference>
<dbReference type="SUPFAM" id="SSF109604">
    <property type="entry name" value="HD-domain/PDEase-like"/>
    <property type="match status" value="1"/>
</dbReference>
<dbReference type="Gene3D" id="1.10.3210.10">
    <property type="entry name" value="Hypothetical protein af1432"/>
    <property type="match status" value="1"/>
</dbReference>
<sequence>MDSEKTYTSVSTASLKPGMVVAKDVYNGDTKLLNINSPLTIPVIKKIQYYFPQGFIDVLTYSLNPDQQNVEPSTGARTLQATEETFSKISSDVELMMNSITNNSKPSIKIVREISNSILDNIVEYSLALKSITLQRDMDEYLVRHCTNVAILSTMLGKWLNLSHKEITMLNYAGLLHDIGKTKLDSQILDKPGELTRKEFAEVKKHPIYSYNIVSEFPFLDDSIAQSVLMHHERIDGSGYPLGLTGDKIHKFAKIIAIADVFDAMTSNKSYKSRKNPFEALKIMESDFISKLDVIYLKTFIEKMTTYYTGEMVILNNNDVAKIIKMDPNNIDRPLVMVNDTFIDLKVNREYSISDLSHGYVL</sequence>
<dbReference type="PANTHER" id="PTHR43155">
    <property type="entry name" value="CYCLIC DI-GMP PHOSPHODIESTERASE PA4108-RELATED"/>
    <property type="match status" value="1"/>
</dbReference>
<dbReference type="OrthoDB" id="9804747at2"/>
<dbReference type="PANTHER" id="PTHR43155:SF2">
    <property type="entry name" value="CYCLIC DI-GMP PHOSPHODIESTERASE PA4108"/>
    <property type="match status" value="1"/>
</dbReference>
<dbReference type="CDD" id="cd00077">
    <property type="entry name" value="HDc"/>
    <property type="match status" value="1"/>
</dbReference>
<dbReference type="InterPro" id="IPR003607">
    <property type="entry name" value="HD/PDEase_dom"/>
</dbReference>
<keyword evidence="3" id="KW-1185">Reference proteome</keyword>
<organism evidence="2 3">
    <name type="scientific">Hathewaya proteolytica DSM 3090</name>
    <dbReference type="NCBI Taxonomy" id="1121331"/>
    <lineage>
        <taxon>Bacteria</taxon>
        <taxon>Bacillati</taxon>
        <taxon>Bacillota</taxon>
        <taxon>Clostridia</taxon>
        <taxon>Eubacteriales</taxon>
        <taxon>Clostridiaceae</taxon>
        <taxon>Hathewaya</taxon>
    </lineage>
</organism>
<gene>
    <name evidence="2" type="ORF">SAMN02745248_02368</name>
</gene>
<dbReference type="AlphaFoldDB" id="A0A1M6RTX9"/>
<protein>
    <submittedName>
        <fullName evidence="2">HD-GYP domain, c-di-GMP phosphodiesterase class II (Or its inactivated variant)</fullName>
    </submittedName>
</protein>
<evidence type="ECO:0000313" key="3">
    <source>
        <dbReference type="Proteomes" id="UP000183952"/>
    </source>
</evidence>
<dbReference type="PROSITE" id="PS51832">
    <property type="entry name" value="HD_GYP"/>
    <property type="match status" value="1"/>
</dbReference>
<evidence type="ECO:0000259" key="1">
    <source>
        <dbReference type="PROSITE" id="PS51832"/>
    </source>
</evidence>
<proteinExistence type="predicted"/>
<dbReference type="InterPro" id="IPR037522">
    <property type="entry name" value="HD_GYP_dom"/>
</dbReference>
<dbReference type="EMBL" id="FRAD01000024">
    <property type="protein sequence ID" value="SHK35899.1"/>
    <property type="molecule type" value="Genomic_DNA"/>
</dbReference>
<dbReference type="Pfam" id="PF13487">
    <property type="entry name" value="HD_5"/>
    <property type="match status" value="1"/>
</dbReference>
<name>A0A1M6RTX9_9CLOT</name>
<accession>A0A1M6RTX9</accession>
<dbReference type="Proteomes" id="UP000183952">
    <property type="component" value="Unassembled WGS sequence"/>
</dbReference>